<keyword evidence="2" id="KW-1185">Reference proteome</keyword>
<dbReference type="OrthoDB" id="426156at85007"/>
<comment type="caution">
    <text evidence="1">The sequence shown here is derived from an EMBL/GenBank/DDBJ whole genome shotgun (WGS) entry which is preliminary data.</text>
</comment>
<evidence type="ECO:0000313" key="1">
    <source>
        <dbReference type="EMBL" id="GAD85381.1"/>
    </source>
</evidence>
<name>U5EG56_NOCAS</name>
<dbReference type="RefSeq" id="WP_022566677.1">
    <property type="nucleotide sequence ID" value="NZ_BAFO02000031.1"/>
</dbReference>
<protein>
    <submittedName>
        <fullName evidence="1">Uncharacterized protein</fullName>
    </submittedName>
</protein>
<evidence type="ECO:0000313" key="2">
    <source>
        <dbReference type="Proteomes" id="UP000017048"/>
    </source>
</evidence>
<dbReference type="STRING" id="1824.SAMN05444423_101615"/>
<accession>U5EG56</accession>
<dbReference type="AlphaFoldDB" id="U5EG56"/>
<dbReference type="EMBL" id="BAFO02000031">
    <property type="protein sequence ID" value="GAD85381.1"/>
    <property type="molecule type" value="Genomic_DNA"/>
</dbReference>
<reference evidence="1 2" key="1">
    <citation type="journal article" date="2014" name="BMC Genomics">
        <title>Genome based analysis of type-I polyketide synthase and nonribosomal peptide synthetase gene clusters in seven strains of five representative Nocardia species.</title>
        <authorList>
            <person name="Komaki H."/>
            <person name="Ichikawa N."/>
            <person name="Hosoyama A."/>
            <person name="Takahashi-Nakaguchi A."/>
            <person name="Matsuzawa T."/>
            <person name="Suzuki K."/>
            <person name="Fujita N."/>
            <person name="Gonoi T."/>
        </authorList>
    </citation>
    <scope>NUCLEOTIDE SEQUENCE [LARGE SCALE GENOMIC DNA]</scope>
    <source>
        <strain evidence="1 2">NBRC 15531</strain>
    </source>
</reference>
<dbReference type="Proteomes" id="UP000017048">
    <property type="component" value="Unassembled WGS sequence"/>
</dbReference>
<proteinExistence type="predicted"/>
<sequence>MFDLVEYPGREIIMSRVLEEGVEESNSAARGIALDALYDTLGEYSRPLSFEILYSYWDELEYPLSLENAHPPAGMFATSDSLSGLIRSPSYSPKIAFVDGDLRREVVDACIDSVDSACVDVDGYSLGWYLMEVRSSMAVIPGMTAGPSEVTVSRNAAQVSLNVTSVGEELWGYGPQDVFLEPPIGVRISRMNGTLTLQLGLYWSVWFEGGSGESYIRKGISKLERNGWVRSL</sequence>
<gene>
    <name evidence="1" type="ORF">NCAST_31_00750</name>
</gene>
<organism evidence="1 2">
    <name type="scientific">Nocardia asteroides NBRC 15531</name>
    <dbReference type="NCBI Taxonomy" id="1110697"/>
    <lineage>
        <taxon>Bacteria</taxon>
        <taxon>Bacillati</taxon>
        <taxon>Actinomycetota</taxon>
        <taxon>Actinomycetes</taxon>
        <taxon>Mycobacteriales</taxon>
        <taxon>Nocardiaceae</taxon>
        <taxon>Nocardia</taxon>
    </lineage>
</organism>
<dbReference type="GeneID" id="91514101"/>